<evidence type="ECO:0000313" key="2">
    <source>
        <dbReference type="EMBL" id="KAG0146403.1"/>
    </source>
</evidence>
<evidence type="ECO:0000313" key="3">
    <source>
        <dbReference type="Proteomes" id="UP000886653"/>
    </source>
</evidence>
<accession>A0A9P6NLV5</accession>
<reference evidence="2" key="1">
    <citation type="submission" date="2013-11" db="EMBL/GenBank/DDBJ databases">
        <title>Genome sequence of the fusiform rust pathogen reveals effectors for host alternation and coevolution with pine.</title>
        <authorList>
            <consortium name="DOE Joint Genome Institute"/>
            <person name="Smith K."/>
            <person name="Pendleton A."/>
            <person name="Kubisiak T."/>
            <person name="Anderson C."/>
            <person name="Salamov A."/>
            <person name="Aerts A."/>
            <person name="Riley R."/>
            <person name="Clum A."/>
            <person name="Lindquist E."/>
            <person name="Ence D."/>
            <person name="Campbell M."/>
            <person name="Kronenberg Z."/>
            <person name="Feau N."/>
            <person name="Dhillon B."/>
            <person name="Hamelin R."/>
            <person name="Burleigh J."/>
            <person name="Smith J."/>
            <person name="Yandell M."/>
            <person name="Nelson C."/>
            <person name="Grigoriev I."/>
            <person name="Davis J."/>
        </authorList>
    </citation>
    <scope>NUCLEOTIDE SEQUENCE</scope>
    <source>
        <strain evidence="2">G11</strain>
    </source>
</reference>
<comment type="caution">
    <text evidence="2">The sequence shown here is derived from an EMBL/GenBank/DDBJ whole genome shotgun (WGS) entry which is preliminary data.</text>
</comment>
<sequence length="240" mass="27123">MPLVVSIPTGPRASFNHQNQKTKMTELATRQATKKHTQIYNRGPTPPPPVFNSPYNTPPSSHQKSKSFPKKHELIPPEEHSIIDLTTPAPDRHQPSTLNFITSPSVVQLGLPSSTWKSLFSNKTHPFNFNSNILTHNLTSKDIKDILGSSQQVSNNNSYLDNQVENSLALMFHCVAVYCHNRPYTLDSEISDRTTLLTQLNVISKSLIALPRYLTSDRPIRYKYLGSVELSEHKHEKDDQ</sequence>
<gene>
    <name evidence="2" type="ORF">CROQUDRAFT_671164</name>
</gene>
<evidence type="ECO:0000256" key="1">
    <source>
        <dbReference type="SAM" id="MobiDB-lite"/>
    </source>
</evidence>
<dbReference type="EMBL" id="MU167261">
    <property type="protein sequence ID" value="KAG0146403.1"/>
    <property type="molecule type" value="Genomic_DNA"/>
</dbReference>
<feature type="compositionally biased region" description="Polar residues" evidence="1">
    <location>
        <begin position="53"/>
        <end position="62"/>
    </location>
</feature>
<keyword evidence="3" id="KW-1185">Reference proteome</keyword>
<dbReference type="Proteomes" id="UP000886653">
    <property type="component" value="Unassembled WGS sequence"/>
</dbReference>
<protein>
    <submittedName>
        <fullName evidence="2">Uncharacterized protein</fullName>
    </submittedName>
</protein>
<dbReference type="AlphaFoldDB" id="A0A9P6NLV5"/>
<organism evidence="2 3">
    <name type="scientific">Cronartium quercuum f. sp. fusiforme G11</name>
    <dbReference type="NCBI Taxonomy" id="708437"/>
    <lineage>
        <taxon>Eukaryota</taxon>
        <taxon>Fungi</taxon>
        <taxon>Dikarya</taxon>
        <taxon>Basidiomycota</taxon>
        <taxon>Pucciniomycotina</taxon>
        <taxon>Pucciniomycetes</taxon>
        <taxon>Pucciniales</taxon>
        <taxon>Coleosporiaceae</taxon>
        <taxon>Cronartium</taxon>
    </lineage>
</organism>
<name>A0A9P6NLV5_9BASI</name>
<proteinExistence type="predicted"/>
<feature type="region of interest" description="Disordered" evidence="1">
    <location>
        <begin position="1"/>
        <end position="70"/>
    </location>
</feature>